<evidence type="ECO:0000313" key="10">
    <source>
        <dbReference type="Proteomes" id="UP001145087"/>
    </source>
</evidence>
<dbReference type="PROSITE" id="PS51257">
    <property type="entry name" value="PROKAR_LIPOPROTEIN"/>
    <property type="match status" value="1"/>
</dbReference>
<evidence type="ECO:0000259" key="6">
    <source>
        <dbReference type="Pfam" id="PF25917"/>
    </source>
</evidence>
<feature type="coiled-coil region" evidence="3">
    <location>
        <begin position="142"/>
        <end position="169"/>
    </location>
</feature>
<feature type="domain" description="Multidrug resistance protein MdtA-like C-terminal permuted SH3" evidence="8">
    <location>
        <begin position="304"/>
        <end position="363"/>
    </location>
</feature>
<dbReference type="PANTHER" id="PTHR30158:SF23">
    <property type="entry name" value="MULTIDRUG RESISTANCE PROTEIN MEXA"/>
    <property type="match status" value="1"/>
</dbReference>
<dbReference type="Gene3D" id="2.40.50.100">
    <property type="match status" value="1"/>
</dbReference>
<reference evidence="9" key="1">
    <citation type="submission" date="2022-11" db="EMBL/GenBank/DDBJ databases">
        <title>Marilongibacter aestuarii gen. nov., sp. nov., isolated from tidal flat sediment.</title>
        <authorList>
            <person name="Jiayan W."/>
        </authorList>
    </citation>
    <scope>NUCLEOTIDE SEQUENCE</scope>
    <source>
        <strain evidence="9">Z1-6</strain>
    </source>
</reference>
<keyword evidence="4" id="KW-0732">Signal</keyword>
<dbReference type="GO" id="GO:0015562">
    <property type="term" value="F:efflux transmembrane transporter activity"/>
    <property type="evidence" value="ECO:0007669"/>
    <property type="project" value="InterPro"/>
</dbReference>
<dbReference type="Proteomes" id="UP001145087">
    <property type="component" value="Unassembled WGS sequence"/>
</dbReference>
<dbReference type="InterPro" id="IPR058627">
    <property type="entry name" value="MdtA-like_C"/>
</dbReference>
<feature type="domain" description="Multidrug resistance protein MdtA-like beta-barrel" evidence="7">
    <location>
        <begin position="214"/>
        <end position="297"/>
    </location>
</feature>
<name>A0A9X3FHU1_9BACT</name>
<evidence type="ECO:0000256" key="4">
    <source>
        <dbReference type="SAM" id="SignalP"/>
    </source>
</evidence>
<feature type="domain" description="Multidrug resistance protein MdtA-like barrel-sandwich hybrid" evidence="6">
    <location>
        <begin position="64"/>
        <end position="205"/>
    </location>
</feature>
<feature type="domain" description="Multidrug resistance protein MdtA-like alpha-helical hairpin" evidence="5">
    <location>
        <begin position="116"/>
        <end position="173"/>
    </location>
</feature>
<comment type="subcellular location">
    <subcellularLocation>
        <location evidence="1">Cell envelope</location>
    </subcellularLocation>
</comment>
<dbReference type="Pfam" id="PF25967">
    <property type="entry name" value="RND-MFP_C"/>
    <property type="match status" value="1"/>
</dbReference>
<organism evidence="9 10">
    <name type="scientific">Draconibacterium aestuarii</name>
    <dbReference type="NCBI Taxonomy" id="2998507"/>
    <lineage>
        <taxon>Bacteria</taxon>
        <taxon>Pseudomonadati</taxon>
        <taxon>Bacteroidota</taxon>
        <taxon>Bacteroidia</taxon>
        <taxon>Marinilabiliales</taxon>
        <taxon>Prolixibacteraceae</taxon>
        <taxon>Draconibacterium</taxon>
    </lineage>
</organism>
<dbReference type="PANTHER" id="PTHR30158">
    <property type="entry name" value="ACRA/E-RELATED COMPONENT OF DRUG EFFLUX TRANSPORTER"/>
    <property type="match status" value="1"/>
</dbReference>
<dbReference type="Gene3D" id="2.40.420.20">
    <property type="match status" value="1"/>
</dbReference>
<accession>A0A9X3FHU1</accession>
<dbReference type="Gene3D" id="1.10.287.470">
    <property type="entry name" value="Helix hairpin bin"/>
    <property type="match status" value="1"/>
</dbReference>
<evidence type="ECO:0000259" key="7">
    <source>
        <dbReference type="Pfam" id="PF25944"/>
    </source>
</evidence>
<dbReference type="Gene3D" id="2.40.30.170">
    <property type="match status" value="1"/>
</dbReference>
<keyword evidence="3" id="KW-0175">Coiled coil</keyword>
<evidence type="ECO:0000313" key="9">
    <source>
        <dbReference type="EMBL" id="MCY1723425.1"/>
    </source>
</evidence>
<dbReference type="InterPro" id="IPR006143">
    <property type="entry name" value="RND_pump_MFP"/>
</dbReference>
<evidence type="ECO:0000256" key="3">
    <source>
        <dbReference type="SAM" id="Coils"/>
    </source>
</evidence>
<proteinExistence type="inferred from homology"/>
<evidence type="ECO:0000259" key="5">
    <source>
        <dbReference type="Pfam" id="PF25876"/>
    </source>
</evidence>
<dbReference type="Pfam" id="PF25917">
    <property type="entry name" value="BSH_RND"/>
    <property type="match status" value="1"/>
</dbReference>
<dbReference type="InterPro" id="IPR058624">
    <property type="entry name" value="MdtA-like_HH"/>
</dbReference>
<dbReference type="GO" id="GO:0030313">
    <property type="term" value="C:cell envelope"/>
    <property type="evidence" value="ECO:0007669"/>
    <property type="project" value="UniProtKB-SubCell"/>
</dbReference>
<feature type="chain" id="PRO_5040754864" evidence="4">
    <location>
        <begin position="28"/>
        <end position="391"/>
    </location>
</feature>
<dbReference type="RefSeq" id="WP_343335751.1">
    <property type="nucleotide sequence ID" value="NZ_JAPOHD010000069.1"/>
</dbReference>
<dbReference type="SUPFAM" id="SSF111369">
    <property type="entry name" value="HlyD-like secretion proteins"/>
    <property type="match status" value="1"/>
</dbReference>
<dbReference type="EMBL" id="JAPOHD010000069">
    <property type="protein sequence ID" value="MCY1723425.1"/>
    <property type="molecule type" value="Genomic_DNA"/>
</dbReference>
<feature type="signal peptide" evidence="4">
    <location>
        <begin position="1"/>
        <end position="27"/>
    </location>
</feature>
<comment type="similarity">
    <text evidence="2">Belongs to the membrane fusion protein (MFP) (TC 8.A.1) family.</text>
</comment>
<evidence type="ECO:0000256" key="2">
    <source>
        <dbReference type="ARBA" id="ARBA00009477"/>
    </source>
</evidence>
<dbReference type="InterPro" id="IPR058625">
    <property type="entry name" value="MdtA-like_BSH"/>
</dbReference>
<dbReference type="Pfam" id="PF25876">
    <property type="entry name" value="HH_MFP_RND"/>
    <property type="match status" value="1"/>
</dbReference>
<sequence>MKTIKTIKNLSSLFVLLTIFSCSNSQKGQVGMAGQVREYLVQEVSPSDITMSQDFPTLLQGEQTVEIRPRVAGYIEDILVDEGDFVKKGQILFKINADDIQAQVRSAEAQVKVAASQVSTAKINVNKTQPLVEKNIVSDFELESAKANLAAAEAQLAQANANLANAKANLQYTLITSPTNGIIGTFPFRVGSLVSSSNTTPLTTVSNTTSMQAYFSMNESDFLQMTKNLEGNTTREKLEKLPEIELVLSDNSVYPYKGRVEIASGIVDTQTGAVNIRASFPNPDGNLRSGSSGRIRLPEVHHSVITVPQSVTFEIQGNHFIYVVNSENKVVNTPIKTLTGNLKQLYVVTSGLNAGDKIVTEGITSLRDGMEIKPVLKAEVISAQEGQLSNN</sequence>
<dbReference type="Pfam" id="PF25944">
    <property type="entry name" value="Beta-barrel_RND"/>
    <property type="match status" value="1"/>
</dbReference>
<evidence type="ECO:0000256" key="1">
    <source>
        <dbReference type="ARBA" id="ARBA00004196"/>
    </source>
</evidence>
<keyword evidence="10" id="KW-1185">Reference proteome</keyword>
<dbReference type="InterPro" id="IPR058626">
    <property type="entry name" value="MdtA-like_b-barrel"/>
</dbReference>
<protein>
    <submittedName>
        <fullName evidence="9">Efflux RND transporter periplasmic adaptor subunit</fullName>
    </submittedName>
</protein>
<evidence type="ECO:0000259" key="8">
    <source>
        <dbReference type="Pfam" id="PF25967"/>
    </source>
</evidence>
<dbReference type="GO" id="GO:0046677">
    <property type="term" value="P:response to antibiotic"/>
    <property type="evidence" value="ECO:0007669"/>
    <property type="project" value="TreeGrafter"/>
</dbReference>
<dbReference type="AlphaFoldDB" id="A0A9X3FHU1"/>
<comment type="caution">
    <text evidence="9">The sequence shown here is derived from an EMBL/GenBank/DDBJ whole genome shotgun (WGS) entry which is preliminary data.</text>
</comment>
<gene>
    <name evidence="9" type="ORF">OU798_23945</name>
</gene>
<dbReference type="NCBIfam" id="TIGR01730">
    <property type="entry name" value="RND_mfp"/>
    <property type="match status" value="1"/>
</dbReference>
<dbReference type="GO" id="GO:0005886">
    <property type="term" value="C:plasma membrane"/>
    <property type="evidence" value="ECO:0007669"/>
    <property type="project" value="TreeGrafter"/>
</dbReference>